<dbReference type="OrthoDB" id="5297467at2"/>
<dbReference type="Pfam" id="PF04361">
    <property type="entry name" value="DUF494"/>
    <property type="match status" value="1"/>
</dbReference>
<accession>A0A8B6X0J4</accession>
<evidence type="ECO:0000313" key="2">
    <source>
        <dbReference type="Proteomes" id="UP000675920"/>
    </source>
</evidence>
<dbReference type="RefSeq" id="WP_028309833.1">
    <property type="nucleotide sequence ID" value="NZ_AXWS01000001.1"/>
</dbReference>
<name>A0A8B6X0J4_9BURK</name>
<proteinExistence type="inferred from homology"/>
<dbReference type="PANTHER" id="PTHR38692:SF1">
    <property type="entry name" value="PROTEIN SMG"/>
    <property type="match status" value="1"/>
</dbReference>
<evidence type="ECO:0000256" key="1">
    <source>
        <dbReference type="HAMAP-Rule" id="MF_00598"/>
    </source>
</evidence>
<sequence>MFDVLIYLFENYFNPSACPDADVLAKKLTAVGFEREEIDEALDWLNGLSKASSAPVPMALAASAGHRVYTAWEIDQLGVEAIGFVSFLESAGVIDPAQRELIIERSVAVGESPIGAEQFKVIVLMVLWSQEAEVDALILEELLDDGSPRELH</sequence>
<keyword evidence="2" id="KW-1185">Reference proteome</keyword>
<dbReference type="AlphaFoldDB" id="A0A8B6X0J4"/>
<organism evidence="2 3">
    <name type="scientific">Derxia gummosa DSM 723</name>
    <dbReference type="NCBI Taxonomy" id="1121388"/>
    <lineage>
        <taxon>Bacteria</taxon>
        <taxon>Pseudomonadati</taxon>
        <taxon>Pseudomonadota</taxon>
        <taxon>Betaproteobacteria</taxon>
        <taxon>Burkholderiales</taxon>
        <taxon>Alcaligenaceae</taxon>
        <taxon>Derxia</taxon>
    </lineage>
</organism>
<gene>
    <name evidence="1" type="primary">smg</name>
</gene>
<protein>
    <recommendedName>
        <fullName evidence="1">Protein Smg homolog</fullName>
    </recommendedName>
</protein>
<comment type="similarity">
    <text evidence="1">Belongs to the Smg family.</text>
</comment>
<dbReference type="HAMAP" id="MF_00598">
    <property type="entry name" value="Smg"/>
    <property type="match status" value="1"/>
</dbReference>
<dbReference type="InterPro" id="IPR007456">
    <property type="entry name" value="Smg"/>
</dbReference>
<dbReference type="Proteomes" id="UP000675920">
    <property type="component" value="Unplaced"/>
</dbReference>
<evidence type="ECO:0000313" key="3">
    <source>
        <dbReference type="RefSeq" id="WP_028309833.1"/>
    </source>
</evidence>
<reference evidence="3" key="1">
    <citation type="submission" date="2025-08" db="UniProtKB">
        <authorList>
            <consortium name="RefSeq"/>
        </authorList>
    </citation>
    <scope>IDENTIFICATION</scope>
</reference>
<dbReference type="PANTHER" id="PTHR38692">
    <property type="entry name" value="PROTEIN SMG"/>
    <property type="match status" value="1"/>
</dbReference>